<sequence length="352" mass="39247">MAIDWGDAERGIQTAVAADAQEFIDALRRSNPHWWEDESCPWVFRGHAQADWPLLPSAWRPGNPIIENATLEATRRFEAVAPNQELKWMWGNFVSGAAEFGPNDQELSKRLSIATTTEYLPLWEFTARCDALGMPVPLMGGPGPDPDQDPDWLADAQIPLVGDELLRFSDLPNALALAQHHGLPTRLLDWTSDPIASAFFAVEALNEPEAEHDLVVWALHKRRARDTTTEGITFPNGLDGAGPVTPRIAVFRPLSRDNPYLAAQSGLFTTIAASGVYYLKHNGERPSLETFVHNANPAQPVLRRLLLSHEHAPDLINILQRERVSRSALMPTMDNVAADVLRKWRQFKLVDP</sequence>
<name>A0A1H0TSE9_9HYPH</name>
<comment type="caution">
    <text evidence="2">The sequence shown here is derived from an EMBL/GenBank/DDBJ whole genome shotgun (WGS) entry which is preliminary data.</text>
</comment>
<protein>
    <submittedName>
        <fullName evidence="2">FRG domain-containing protein</fullName>
    </submittedName>
</protein>
<proteinExistence type="predicted"/>
<dbReference type="SMART" id="SM00901">
    <property type="entry name" value="FRG"/>
    <property type="match status" value="1"/>
</dbReference>
<dbReference type="RefSeq" id="WP_170832503.1">
    <property type="nucleotide sequence ID" value="NZ_FNJC01000005.1"/>
</dbReference>
<evidence type="ECO:0000259" key="1">
    <source>
        <dbReference type="SMART" id="SM00901"/>
    </source>
</evidence>
<dbReference type="Proteomes" id="UP000198795">
    <property type="component" value="Unassembled WGS sequence"/>
</dbReference>
<reference evidence="2 3" key="1">
    <citation type="submission" date="2016-10" db="EMBL/GenBank/DDBJ databases">
        <authorList>
            <person name="Varghese N."/>
            <person name="Submissions S."/>
        </authorList>
    </citation>
    <scope>NUCLEOTIDE SEQUENCE [LARGE SCALE GENOMIC DNA]</scope>
    <source>
        <strain evidence="2 3">CGMCC 1.6497</strain>
    </source>
</reference>
<gene>
    <name evidence="2" type="ORF">SAMN04488061_3338</name>
</gene>
<keyword evidence="3" id="KW-1185">Reference proteome</keyword>
<dbReference type="EMBL" id="FNJC01000005">
    <property type="protein sequence ID" value="SDP56568.1"/>
    <property type="molecule type" value="Genomic_DNA"/>
</dbReference>
<dbReference type="Pfam" id="PF08867">
    <property type="entry name" value="FRG"/>
    <property type="match status" value="1"/>
</dbReference>
<organism evidence="2 3">
    <name type="scientific">Filomicrobium insigne</name>
    <dbReference type="NCBI Taxonomy" id="418854"/>
    <lineage>
        <taxon>Bacteria</taxon>
        <taxon>Pseudomonadati</taxon>
        <taxon>Pseudomonadota</taxon>
        <taxon>Alphaproteobacteria</taxon>
        <taxon>Hyphomicrobiales</taxon>
        <taxon>Hyphomicrobiaceae</taxon>
        <taxon>Filomicrobium</taxon>
    </lineage>
</organism>
<dbReference type="InterPro" id="IPR014966">
    <property type="entry name" value="FRG-dom"/>
</dbReference>
<feature type="domain" description="FRG" evidence="1">
    <location>
        <begin position="38"/>
        <end position="217"/>
    </location>
</feature>
<evidence type="ECO:0000313" key="2">
    <source>
        <dbReference type="EMBL" id="SDP56568.1"/>
    </source>
</evidence>
<evidence type="ECO:0000313" key="3">
    <source>
        <dbReference type="Proteomes" id="UP000198795"/>
    </source>
</evidence>
<accession>A0A1H0TSE9</accession>